<feature type="compositionally biased region" description="Polar residues" evidence="1">
    <location>
        <begin position="1"/>
        <end position="15"/>
    </location>
</feature>
<protein>
    <submittedName>
        <fullName evidence="2">Uncharacterized protein</fullName>
    </submittedName>
</protein>
<feature type="region of interest" description="Disordered" evidence="1">
    <location>
        <begin position="231"/>
        <end position="252"/>
    </location>
</feature>
<feature type="region of interest" description="Disordered" evidence="1">
    <location>
        <begin position="1"/>
        <end position="22"/>
    </location>
</feature>
<evidence type="ECO:0000256" key="1">
    <source>
        <dbReference type="SAM" id="MobiDB-lite"/>
    </source>
</evidence>
<proteinExistence type="predicted"/>
<dbReference type="AlphaFoldDB" id="A0A0H5RC93"/>
<reference evidence="2" key="1">
    <citation type="submission" date="2015-04" db="EMBL/GenBank/DDBJ databases">
        <title>The genome sequence of the plant pathogenic Rhizarian Plasmodiophora brassicae reveals insights in its biotrophic life cycle and the origin of chitin synthesis.</title>
        <authorList>
            <person name="Schwelm A."/>
            <person name="Fogelqvist J."/>
            <person name="Knaust A."/>
            <person name="Julke S."/>
            <person name="Lilja T."/>
            <person name="Dhandapani V."/>
            <person name="Bonilla-Rosso G."/>
            <person name="Karlsson M."/>
            <person name="Shevchenko A."/>
            <person name="Choi S.R."/>
            <person name="Kim H.G."/>
            <person name="Park J.Y."/>
            <person name="Lim Y.P."/>
            <person name="Ludwig-Muller J."/>
            <person name="Dixelius C."/>
        </authorList>
    </citation>
    <scope>NUCLEOTIDE SEQUENCE</scope>
    <source>
        <tissue evidence="2">Potato root galls</tissue>
    </source>
</reference>
<name>A0A0H5RC93_9EUKA</name>
<dbReference type="EMBL" id="HACM01010780">
    <property type="protein sequence ID" value="CRZ11222.1"/>
    <property type="molecule type" value="Transcribed_RNA"/>
</dbReference>
<sequence>MNSTFYSYNGQANPTSDDERSSVFAGLSSAGDLDSFLSWDFENEPSSSGAYDPYGASPLSSAHAGSWAESDGVDGGGARVRNIGLESGAGQRHECPTCQRMINIAMPGESMHGHIASCFLERNKHHWRSEGHDQEQELGEKDLSHIQETISHLDLTTRLKMMESLYRLSKSQELVKPDHGQGLGRHHHDGYNNANIDGHGHRDHNRQYDINDPILTLIYANKGPLAHSHLVDNLGTSTPTTGRRNGELPHTT</sequence>
<organism evidence="2">
    <name type="scientific">Spongospora subterranea</name>
    <dbReference type="NCBI Taxonomy" id="70186"/>
    <lineage>
        <taxon>Eukaryota</taxon>
        <taxon>Sar</taxon>
        <taxon>Rhizaria</taxon>
        <taxon>Endomyxa</taxon>
        <taxon>Phytomyxea</taxon>
        <taxon>Plasmodiophorida</taxon>
        <taxon>Plasmodiophoridae</taxon>
        <taxon>Spongospora</taxon>
    </lineage>
</organism>
<accession>A0A0H5RC93</accession>
<evidence type="ECO:0000313" key="2">
    <source>
        <dbReference type="EMBL" id="CRZ11222.1"/>
    </source>
</evidence>
<feature type="compositionally biased region" description="Polar residues" evidence="1">
    <location>
        <begin position="234"/>
        <end position="243"/>
    </location>
</feature>